<name>A0ABN3UVE1_9MICO</name>
<evidence type="ECO:0000313" key="2">
    <source>
        <dbReference type="EMBL" id="GAA2738745.1"/>
    </source>
</evidence>
<protein>
    <submittedName>
        <fullName evidence="2">Uncharacterized protein</fullName>
    </submittedName>
</protein>
<accession>A0ABN3UVE1</accession>
<feature type="region of interest" description="Disordered" evidence="1">
    <location>
        <begin position="1"/>
        <end position="31"/>
    </location>
</feature>
<organism evidence="2 3">
    <name type="scientific">Pedococcus aerophilus</name>
    <dbReference type="NCBI Taxonomy" id="436356"/>
    <lineage>
        <taxon>Bacteria</taxon>
        <taxon>Bacillati</taxon>
        <taxon>Actinomycetota</taxon>
        <taxon>Actinomycetes</taxon>
        <taxon>Micrococcales</taxon>
        <taxon>Intrasporangiaceae</taxon>
        <taxon>Pedococcus</taxon>
    </lineage>
</organism>
<dbReference type="EMBL" id="BAAARN010000004">
    <property type="protein sequence ID" value="GAA2738745.1"/>
    <property type="molecule type" value="Genomic_DNA"/>
</dbReference>
<reference evidence="2 3" key="1">
    <citation type="journal article" date="2019" name="Int. J. Syst. Evol. Microbiol.">
        <title>The Global Catalogue of Microorganisms (GCM) 10K type strain sequencing project: providing services to taxonomists for standard genome sequencing and annotation.</title>
        <authorList>
            <consortium name="The Broad Institute Genomics Platform"/>
            <consortium name="The Broad Institute Genome Sequencing Center for Infectious Disease"/>
            <person name="Wu L."/>
            <person name="Ma J."/>
        </authorList>
    </citation>
    <scope>NUCLEOTIDE SEQUENCE [LARGE SCALE GENOMIC DNA]</scope>
    <source>
        <strain evidence="2 3">JCM 16378</strain>
    </source>
</reference>
<keyword evidence="3" id="KW-1185">Reference proteome</keyword>
<sequence length="174" mass="19506">MVAGDDDRVESRVDRHLLGRHRGDPAERDAQRLEGLDDRSVSDEQQVRGAIHGASITRMAKYTVNSAAVEHVTRLIEAKQYVLDSSWGDVQPDAEAQNAYLEKHDWEAYGAWHLGLTGGATDETKGRFAFAVGDFRRVHRSALIACVYRASEWRHKEVELAAHDLLQLLDRTSG</sequence>
<evidence type="ECO:0000313" key="3">
    <source>
        <dbReference type="Proteomes" id="UP001501326"/>
    </source>
</evidence>
<comment type="caution">
    <text evidence="2">The sequence shown here is derived from an EMBL/GenBank/DDBJ whole genome shotgun (WGS) entry which is preliminary data.</text>
</comment>
<proteinExistence type="predicted"/>
<evidence type="ECO:0000256" key="1">
    <source>
        <dbReference type="SAM" id="MobiDB-lite"/>
    </source>
</evidence>
<dbReference type="Proteomes" id="UP001501326">
    <property type="component" value="Unassembled WGS sequence"/>
</dbReference>
<gene>
    <name evidence="2" type="ORF">GCM10009867_31480</name>
</gene>